<organism evidence="1 2">
    <name type="scientific">Dreissena polymorpha</name>
    <name type="common">Zebra mussel</name>
    <name type="synonym">Mytilus polymorpha</name>
    <dbReference type="NCBI Taxonomy" id="45954"/>
    <lineage>
        <taxon>Eukaryota</taxon>
        <taxon>Metazoa</taxon>
        <taxon>Spiralia</taxon>
        <taxon>Lophotrochozoa</taxon>
        <taxon>Mollusca</taxon>
        <taxon>Bivalvia</taxon>
        <taxon>Autobranchia</taxon>
        <taxon>Heteroconchia</taxon>
        <taxon>Euheterodonta</taxon>
        <taxon>Imparidentia</taxon>
        <taxon>Neoheterodontei</taxon>
        <taxon>Myida</taxon>
        <taxon>Dreissenoidea</taxon>
        <taxon>Dreissenidae</taxon>
        <taxon>Dreissena</taxon>
    </lineage>
</organism>
<dbReference type="Proteomes" id="UP000828390">
    <property type="component" value="Unassembled WGS sequence"/>
</dbReference>
<gene>
    <name evidence="1" type="ORF">DPMN_056635</name>
</gene>
<protein>
    <submittedName>
        <fullName evidence="1">Uncharacterized protein</fullName>
    </submittedName>
</protein>
<reference evidence="1" key="2">
    <citation type="submission" date="2020-11" db="EMBL/GenBank/DDBJ databases">
        <authorList>
            <person name="McCartney M.A."/>
            <person name="Auch B."/>
            <person name="Kono T."/>
            <person name="Mallez S."/>
            <person name="Becker A."/>
            <person name="Gohl D.M."/>
            <person name="Silverstein K.A.T."/>
            <person name="Koren S."/>
            <person name="Bechman K.B."/>
            <person name="Herman A."/>
            <person name="Abrahante J.E."/>
            <person name="Garbe J."/>
        </authorList>
    </citation>
    <scope>NUCLEOTIDE SEQUENCE</scope>
    <source>
        <strain evidence="1">Duluth1</strain>
        <tissue evidence="1">Whole animal</tissue>
    </source>
</reference>
<name>A0A9D4HTD4_DREPO</name>
<dbReference type="EMBL" id="JAIWYP010000012">
    <property type="protein sequence ID" value="KAH3730644.1"/>
    <property type="molecule type" value="Genomic_DNA"/>
</dbReference>
<reference evidence="1" key="1">
    <citation type="journal article" date="2019" name="bioRxiv">
        <title>The Genome of the Zebra Mussel, Dreissena polymorpha: A Resource for Invasive Species Research.</title>
        <authorList>
            <person name="McCartney M.A."/>
            <person name="Auch B."/>
            <person name="Kono T."/>
            <person name="Mallez S."/>
            <person name="Zhang Y."/>
            <person name="Obille A."/>
            <person name="Becker A."/>
            <person name="Abrahante J.E."/>
            <person name="Garbe J."/>
            <person name="Badalamenti J.P."/>
            <person name="Herman A."/>
            <person name="Mangelson H."/>
            <person name="Liachko I."/>
            <person name="Sullivan S."/>
            <person name="Sone E.D."/>
            <person name="Koren S."/>
            <person name="Silverstein K.A.T."/>
            <person name="Beckman K.B."/>
            <person name="Gohl D.M."/>
        </authorList>
    </citation>
    <scope>NUCLEOTIDE SEQUENCE</scope>
    <source>
        <strain evidence="1">Duluth1</strain>
        <tissue evidence="1">Whole animal</tissue>
    </source>
</reference>
<dbReference type="AlphaFoldDB" id="A0A9D4HTD4"/>
<comment type="caution">
    <text evidence="1">The sequence shown here is derived from an EMBL/GenBank/DDBJ whole genome shotgun (WGS) entry which is preliminary data.</text>
</comment>
<evidence type="ECO:0000313" key="1">
    <source>
        <dbReference type="EMBL" id="KAH3730644.1"/>
    </source>
</evidence>
<sequence>MSGGLFGTISLLTDDPLADATCTDLLLKLETVTEKKKHELAQTSNSYQLMFSRLIKADRTAEFAGRSNLRLLVGRGNAKLLDPSSTCNIRAQQCDAGFYPPDK</sequence>
<evidence type="ECO:0000313" key="2">
    <source>
        <dbReference type="Proteomes" id="UP000828390"/>
    </source>
</evidence>
<proteinExistence type="predicted"/>
<accession>A0A9D4HTD4</accession>
<keyword evidence="2" id="KW-1185">Reference proteome</keyword>